<feature type="chain" id="PRO_5021730347" evidence="1">
    <location>
        <begin position="19"/>
        <end position="191"/>
    </location>
</feature>
<feature type="domain" description="Lipid/polyisoprenoid-binding YceI-like" evidence="2">
    <location>
        <begin position="25"/>
        <end position="188"/>
    </location>
</feature>
<dbReference type="Proteomes" id="UP000320547">
    <property type="component" value="Unassembled WGS sequence"/>
</dbReference>
<evidence type="ECO:0000259" key="2">
    <source>
        <dbReference type="SMART" id="SM00867"/>
    </source>
</evidence>
<protein>
    <submittedName>
        <fullName evidence="3">Polyisoprenoid-binding protein YceI</fullName>
    </submittedName>
</protein>
<name>A0A562UU02_9SPHN</name>
<dbReference type="SMART" id="SM00867">
    <property type="entry name" value="YceI"/>
    <property type="match status" value="1"/>
</dbReference>
<dbReference type="RefSeq" id="WP_067596396.1">
    <property type="nucleotide sequence ID" value="NZ_CP015963.1"/>
</dbReference>
<dbReference type="SUPFAM" id="SSF101874">
    <property type="entry name" value="YceI-like"/>
    <property type="match status" value="1"/>
</dbReference>
<dbReference type="InterPro" id="IPR036761">
    <property type="entry name" value="TTHA0802/YceI-like_sf"/>
</dbReference>
<keyword evidence="4" id="KW-1185">Reference proteome</keyword>
<comment type="caution">
    <text evidence="3">The sequence shown here is derived from an EMBL/GenBank/DDBJ whole genome shotgun (WGS) entry which is preliminary data.</text>
</comment>
<dbReference type="STRING" id="476157.GCA_001663155_00026"/>
<sequence>MALLRSLMALAAAAFLVAAQPAGQTYFVDSAASSLSAKVPFFGLGRKSAGFPEVAGTIKLDRARPQNIALDVTIDATKLTAGDDLTLNRLKGERFFWVERHPTVRFVGREMKMTSPTRGSVDGDLTARGVTKPVTLDVTFDRPPAEAAPDDIIALTGTTRINRYDFGMKSYRLIVGKYVNIELRARMVPKP</sequence>
<dbReference type="PANTHER" id="PTHR34406:SF1">
    <property type="entry name" value="PROTEIN YCEI"/>
    <property type="match status" value="1"/>
</dbReference>
<dbReference type="AlphaFoldDB" id="A0A562UU02"/>
<evidence type="ECO:0000256" key="1">
    <source>
        <dbReference type="SAM" id="SignalP"/>
    </source>
</evidence>
<gene>
    <name evidence="3" type="ORF">JN10_0718</name>
</gene>
<dbReference type="InterPro" id="IPR007372">
    <property type="entry name" value="Lipid/polyisoprenoid-bd_YceI"/>
</dbReference>
<dbReference type="Pfam" id="PF04264">
    <property type="entry name" value="YceI"/>
    <property type="match status" value="1"/>
</dbReference>
<keyword evidence="1" id="KW-0732">Signal</keyword>
<organism evidence="3 4">
    <name type="scientific">Altererythrobacter ishigakiensis</name>
    <dbReference type="NCBI Taxonomy" id="476157"/>
    <lineage>
        <taxon>Bacteria</taxon>
        <taxon>Pseudomonadati</taxon>
        <taxon>Pseudomonadota</taxon>
        <taxon>Alphaproteobacteria</taxon>
        <taxon>Sphingomonadales</taxon>
        <taxon>Erythrobacteraceae</taxon>
        <taxon>Altererythrobacter</taxon>
    </lineage>
</organism>
<proteinExistence type="predicted"/>
<reference evidence="3 4" key="1">
    <citation type="submission" date="2019-07" db="EMBL/GenBank/DDBJ databases">
        <title>Genomic Encyclopedia of Archaeal and Bacterial Type Strains, Phase II (KMG-II): from individual species to whole genera.</title>
        <authorList>
            <person name="Goeker M."/>
        </authorList>
    </citation>
    <scope>NUCLEOTIDE SEQUENCE [LARGE SCALE GENOMIC DNA]</scope>
    <source>
        <strain evidence="3 4">ATCC BAA-2084</strain>
    </source>
</reference>
<dbReference type="EMBL" id="VLLK01000001">
    <property type="protein sequence ID" value="TWJ09095.1"/>
    <property type="molecule type" value="Genomic_DNA"/>
</dbReference>
<dbReference type="Gene3D" id="2.40.128.110">
    <property type="entry name" value="Lipid/polyisoprenoid-binding, YceI-like"/>
    <property type="match status" value="1"/>
</dbReference>
<feature type="signal peptide" evidence="1">
    <location>
        <begin position="1"/>
        <end position="18"/>
    </location>
</feature>
<evidence type="ECO:0000313" key="3">
    <source>
        <dbReference type="EMBL" id="TWJ09095.1"/>
    </source>
</evidence>
<dbReference type="PANTHER" id="PTHR34406">
    <property type="entry name" value="PROTEIN YCEI"/>
    <property type="match status" value="1"/>
</dbReference>
<evidence type="ECO:0000313" key="4">
    <source>
        <dbReference type="Proteomes" id="UP000320547"/>
    </source>
</evidence>
<dbReference type="OrthoDB" id="9811006at2"/>
<accession>A0A562UU02</accession>